<evidence type="ECO:0000313" key="2">
    <source>
        <dbReference type="EMBL" id="PQL91527.1"/>
    </source>
</evidence>
<evidence type="ECO:0000313" key="3">
    <source>
        <dbReference type="Proteomes" id="UP000238042"/>
    </source>
</evidence>
<evidence type="ECO:0000259" key="1">
    <source>
        <dbReference type="Pfam" id="PF12705"/>
    </source>
</evidence>
<feature type="domain" description="PD-(D/E)XK endonuclease-like" evidence="1">
    <location>
        <begin position="631"/>
        <end position="892"/>
    </location>
</feature>
<name>A0A2S8AAN6_9FLAO</name>
<dbReference type="InterPro" id="IPR027417">
    <property type="entry name" value="P-loop_NTPase"/>
</dbReference>
<dbReference type="RefSeq" id="WP_105246936.1">
    <property type="nucleotide sequence ID" value="NZ_PSZM01000040.1"/>
</dbReference>
<reference evidence="2 3" key="1">
    <citation type="submission" date="2018-02" db="EMBL/GenBank/DDBJ databases">
        <title>Genome sequences of Apibacter spp., gut symbionts of Asian honey bees.</title>
        <authorList>
            <person name="Kwong W.K."/>
            <person name="Steele M.I."/>
            <person name="Moran N.A."/>
        </authorList>
    </citation>
    <scope>NUCLEOTIDE SEQUENCE [LARGE SCALE GENOMIC DNA]</scope>
    <source>
        <strain evidence="3">wkB301</strain>
    </source>
</reference>
<dbReference type="SUPFAM" id="SSF52980">
    <property type="entry name" value="Restriction endonuclease-like"/>
    <property type="match status" value="1"/>
</dbReference>
<keyword evidence="3" id="KW-1185">Reference proteome</keyword>
<dbReference type="Gene3D" id="3.90.320.10">
    <property type="match status" value="1"/>
</dbReference>
<dbReference type="SUPFAM" id="SSF52540">
    <property type="entry name" value="P-loop containing nucleoside triphosphate hydrolases"/>
    <property type="match status" value="1"/>
</dbReference>
<proteinExistence type="predicted"/>
<gene>
    <name evidence="2" type="ORF">C4S77_06860</name>
</gene>
<dbReference type="Pfam" id="PF12705">
    <property type="entry name" value="PDDEXK_1"/>
    <property type="match status" value="1"/>
</dbReference>
<dbReference type="AlphaFoldDB" id="A0A2S8AAN6"/>
<accession>A0A2S8AAN6</accession>
<dbReference type="InterPro" id="IPR011335">
    <property type="entry name" value="Restrct_endonuc-II-like"/>
</dbReference>
<dbReference type="Proteomes" id="UP000238042">
    <property type="component" value="Unassembled WGS sequence"/>
</dbReference>
<organism evidence="2 3">
    <name type="scientific">Apibacter adventoris</name>
    <dbReference type="NCBI Taxonomy" id="1679466"/>
    <lineage>
        <taxon>Bacteria</taxon>
        <taxon>Pseudomonadati</taxon>
        <taxon>Bacteroidota</taxon>
        <taxon>Flavobacteriia</taxon>
        <taxon>Flavobacteriales</taxon>
        <taxon>Weeksellaceae</taxon>
        <taxon>Apibacter</taxon>
    </lineage>
</organism>
<dbReference type="InterPro" id="IPR038726">
    <property type="entry name" value="PDDEXK_AddAB-type"/>
</dbReference>
<dbReference type="OrthoDB" id="9762792at2"/>
<protein>
    <recommendedName>
        <fullName evidence="1">PD-(D/E)XK endonuclease-like domain-containing protein</fullName>
    </recommendedName>
</protein>
<sequence>MNFIENVINALLDKNLDLSKTNLILPGKRPIIFFKKYFAEQKYNGFIPAFFTIEDFISKYSDLIQIENIPLWFEAYKIQKEYINPEEKFEDFLKWIPTLLNDFNDIETFSDHPLKIIEHLSSIERIENWGESLNSQHQDKLFFKNIKFWENNLILYKKLTQSLKEKGLGTKGMLITSVVENLKTISIPQKETFVFVGFNALTPKEEKIIKYFISNFNTFLYWDADSYYLNNPTQEAGYFLRNYLKWNYYASRDFQWIQNNFKEPKIINVISTSQEVTQAKYAGNLLNTFSNKELKNTALILCDETILPSVIESLPKNIQKVNITMGYSLKNSLLASFFKQIFQLHIFKEKNNSKGFYFEDVINILTHSIINSDPIISNFVNEIKQSNRVFISDYLIYKQLSNLNIFFIFKEYTSPIHLLIKLKEFCEIMHEETKETEPILKENFLRFKNIFSQLIFQLGENPIIDSFSVLQTFYHHVLNNEKIDFIGEPLEGLQLMGLLESRLLSFKNIIMLGVNEGILPAGKTDNSFIPFDVKKNYNINTFLENDAIYAYHFYRLLQHAENITLLYNNYTEGINSGEKSRFISQLQFESGNQINEIVATYSGNLQKNKKLSILKTPALMKAINEWLQEPISPTHLTNYHYNPIIFYIQKILHLEKEQEIEEEISPLNYGNLIHHTLESLYSPYKEKQLSIDILEQMLKEYPLKLNTYINQNLNKDLFERGHNYLQKLLAEKTVEKIILRDITDIKNGNTIFIKDIEKRLFSKINLDHIGEIHLKGFVDRWDIFNGQNRIIDYKTSSVNPLKFKYEKIDKIRENNNYKFFIQLIFYAYMILNEKMSETVKVGIWSFKKPFKGLEILSMDNNDVFTYSEVITLFKNVTSLIEEIANPNIPFSEKD</sequence>
<dbReference type="InterPro" id="IPR011604">
    <property type="entry name" value="PDDEXK-like_dom_sf"/>
</dbReference>
<dbReference type="EMBL" id="PSZM01000040">
    <property type="protein sequence ID" value="PQL91527.1"/>
    <property type="molecule type" value="Genomic_DNA"/>
</dbReference>
<comment type="caution">
    <text evidence="2">The sequence shown here is derived from an EMBL/GenBank/DDBJ whole genome shotgun (WGS) entry which is preliminary data.</text>
</comment>